<dbReference type="Gene3D" id="1.10.287.1080">
    <property type="entry name" value="MazG-like"/>
    <property type="match status" value="1"/>
</dbReference>
<organism evidence="2 3">
    <name type="scientific">Shewanella phaeophyticola</name>
    <dbReference type="NCBI Taxonomy" id="2978345"/>
    <lineage>
        <taxon>Bacteria</taxon>
        <taxon>Pseudomonadati</taxon>
        <taxon>Pseudomonadota</taxon>
        <taxon>Gammaproteobacteria</taxon>
        <taxon>Alteromonadales</taxon>
        <taxon>Shewanellaceae</taxon>
        <taxon>Shewanella</taxon>
    </lineage>
</organism>
<sequence length="127" mass="14930">MEKTKAGLLLEQLQIVAQEKAQIDLIGTWFQGSQTYLDALAEEIVEVKTELQLGRQCYLEDELADLLWNIVCLIEHLELEEKVDQKQVFQRAVKKYTERVTARLPHETWDDVKVRQKLDLEKEFSKQ</sequence>
<reference evidence="2" key="1">
    <citation type="submission" date="2022-09" db="EMBL/GenBank/DDBJ databases">
        <title>Shewanella sp. KJ10-1 sp.nov, isolated from marine algae.</title>
        <authorList>
            <person name="Butt M."/>
            <person name="Lee J.K."/>
            <person name="Kim J.M."/>
            <person name="Choi D.G."/>
        </authorList>
    </citation>
    <scope>NUCLEOTIDE SEQUENCE</scope>
    <source>
        <strain evidence="2">KJ10-1</strain>
    </source>
</reference>
<protein>
    <recommendedName>
        <fullName evidence="1">NTP pyrophosphohydrolase MazG-like domain-containing protein</fullName>
    </recommendedName>
</protein>
<name>A0ABT2NY19_9GAMM</name>
<dbReference type="InterPro" id="IPR004518">
    <property type="entry name" value="MazG-like_dom"/>
</dbReference>
<gene>
    <name evidence="2" type="ORF">N4T56_00490</name>
</gene>
<evidence type="ECO:0000313" key="3">
    <source>
        <dbReference type="Proteomes" id="UP001431192"/>
    </source>
</evidence>
<dbReference type="RefSeq" id="WP_261731849.1">
    <property type="nucleotide sequence ID" value="NZ_JAODOQ010000001.1"/>
</dbReference>
<evidence type="ECO:0000313" key="2">
    <source>
        <dbReference type="EMBL" id="MCT8985289.1"/>
    </source>
</evidence>
<comment type="caution">
    <text evidence="2">The sequence shown here is derived from an EMBL/GenBank/DDBJ whole genome shotgun (WGS) entry which is preliminary data.</text>
</comment>
<feature type="domain" description="NTP pyrophosphohydrolase MazG-like" evidence="1">
    <location>
        <begin position="31"/>
        <end position="100"/>
    </location>
</feature>
<keyword evidence="3" id="KW-1185">Reference proteome</keyword>
<dbReference type="Proteomes" id="UP001431192">
    <property type="component" value="Unassembled WGS sequence"/>
</dbReference>
<accession>A0ABT2NY19</accession>
<dbReference type="SUPFAM" id="SSF101386">
    <property type="entry name" value="all-alpha NTP pyrophosphatases"/>
    <property type="match status" value="1"/>
</dbReference>
<dbReference type="Pfam" id="PF03819">
    <property type="entry name" value="MazG"/>
    <property type="match status" value="1"/>
</dbReference>
<evidence type="ECO:0000259" key="1">
    <source>
        <dbReference type="Pfam" id="PF03819"/>
    </source>
</evidence>
<proteinExistence type="predicted"/>
<dbReference type="EMBL" id="JAODOQ010000001">
    <property type="protein sequence ID" value="MCT8985289.1"/>
    <property type="molecule type" value="Genomic_DNA"/>
</dbReference>